<evidence type="ECO:0000313" key="1">
    <source>
        <dbReference type="EMBL" id="HJC11405.1"/>
    </source>
</evidence>
<name>A0A9D2N7I8_9FIRM</name>
<dbReference type="AlphaFoldDB" id="A0A9D2N7I8"/>
<sequence>MGLFGKSLREKEEEYMRRINVSECLKQDFRMRIDDTFTLIGTGTVVVGQIASGMCREGEPVFIVQQSGVLESVITQIDIHTKARRPNHAAYAPEHVGIALRGIKKEQLNIGDVLIIRNGNKYSV</sequence>
<dbReference type="EMBL" id="DWWV01000151">
    <property type="protein sequence ID" value="HJC11405.1"/>
    <property type="molecule type" value="Genomic_DNA"/>
</dbReference>
<accession>A0A9D2N7I8</accession>
<dbReference type="PANTHER" id="PTHR43721">
    <property type="entry name" value="ELONGATION FACTOR TU-RELATED"/>
    <property type="match status" value="1"/>
</dbReference>
<evidence type="ECO:0008006" key="3">
    <source>
        <dbReference type="Google" id="ProtNLM"/>
    </source>
</evidence>
<reference evidence="1" key="2">
    <citation type="submission" date="2021-04" db="EMBL/GenBank/DDBJ databases">
        <authorList>
            <person name="Gilroy R."/>
        </authorList>
    </citation>
    <scope>NUCLEOTIDE SEQUENCE</scope>
    <source>
        <strain evidence="1">ChiSxjej6B18-287</strain>
    </source>
</reference>
<proteinExistence type="predicted"/>
<dbReference type="GO" id="GO:0003746">
    <property type="term" value="F:translation elongation factor activity"/>
    <property type="evidence" value="ECO:0007669"/>
    <property type="project" value="TreeGrafter"/>
</dbReference>
<reference evidence="1" key="1">
    <citation type="journal article" date="2021" name="PeerJ">
        <title>Extensive microbial diversity within the chicken gut microbiome revealed by metagenomics and culture.</title>
        <authorList>
            <person name="Gilroy R."/>
            <person name="Ravi A."/>
            <person name="Getino M."/>
            <person name="Pursley I."/>
            <person name="Horton D.L."/>
            <person name="Alikhan N.F."/>
            <person name="Baker D."/>
            <person name="Gharbi K."/>
            <person name="Hall N."/>
            <person name="Watson M."/>
            <person name="Adriaenssens E.M."/>
            <person name="Foster-Nyarko E."/>
            <person name="Jarju S."/>
            <person name="Secka A."/>
            <person name="Antonio M."/>
            <person name="Oren A."/>
            <person name="Chaudhuri R.R."/>
            <person name="La Ragione R."/>
            <person name="Hildebrand F."/>
            <person name="Pallen M.J."/>
        </authorList>
    </citation>
    <scope>NUCLEOTIDE SEQUENCE</scope>
    <source>
        <strain evidence="1">ChiSxjej6B18-287</strain>
    </source>
</reference>
<dbReference type="Gene3D" id="2.40.30.10">
    <property type="entry name" value="Translation factors"/>
    <property type="match status" value="1"/>
</dbReference>
<gene>
    <name evidence="1" type="ORF">H9935_11475</name>
</gene>
<dbReference type="Proteomes" id="UP000823893">
    <property type="component" value="Unassembled WGS sequence"/>
</dbReference>
<dbReference type="InterPro" id="IPR009000">
    <property type="entry name" value="Transl_B-barrel_sf"/>
</dbReference>
<dbReference type="SUPFAM" id="SSF50447">
    <property type="entry name" value="Translation proteins"/>
    <property type="match status" value="1"/>
</dbReference>
<protein>
    <recommendedName>
        <fullName evidence="3">Elongation factor Tu</fullName>
    </recommendedName>
</protein>
<comment type="caution">
    <text evidence="1">The sequence shown here is derived from an EMBL/GenBank/DDBJ whole genome shotgun (WGS) entry which is preliminary data.</text>
</comment>
<evidence type="ECO:0000313" key="2">
    <source>
        <dbReference type="Proteomes" id="UP000823893"/>
    </source>
</evidence>
<dbReference type="InterPro" id="IPR050055">
    <property type="entry name" value="EF-Tu_GTPase"/>
</dbReference>
<dbReference type="PANTHER" id="PTHR43721:SF22">
    <property type="entry name" value="ELONGATION FACTOR TU, MITOCHONDRIAL"/>
    <property type="match status" value="1"/>
</dbReference>
<organism evidence="1 2">
    <name type="scientific">Candidatus Blautia merdigallinarum</name>
    <dbReference type="NCBI Taxonomy" id="2838495"/>
    <lineage>
        <taxon>Bacteria</taxon>
        <taxon>Bacillati</taxon>
        <taxon>Bacillota</taxon>
        <taxon>Clostridia</taxon>
        <taxon>Lachnospirales</taxon>
        <taxon>Lachnospiraceae</taxon>
        <taxon>Blautia</taxon>
    </lineage>
</organism>